<sequence length="1003" mass="110728">MKRTKLLFFFCCIISVAQAQETFPVNGIHDYRQGYVAFTHATIIKDSKTTLKDATLIIKEGKIIAVGNNLAVPKDAASIDCKGKYIYPSFIDLISDYGITTATQPAQRRGYTVQPVSDTKGAYGWNQAIRPETDAYKVYAVNNEKAKDMRSIGFGVVLSHLQDGIARGTGTLVTLSDEKENFNMLKEKAAAFYSFSKGSSTQDYPTSLMGAVALLRQTYLDAAWYKNLKPEDREKSTSEGTNLSLQAWNDNQSLPQIFDAGEKWNVLRAAKIAGEFGVQYIIKGGGNEYQRMAEMKATKANFILPLNFPKAIDVEDPNATSLVALGVMKHWEMAPLEPGMFDKAGLNFTLTASGTAPGEFLDNLRKAIDNGLSESKALDALTKTPATLIGAYDKIGSIEAGKLADFIITTGPVFDEKTVFLQNWILGKKFIITDKGWNDYRGNYKLTIKQNNNNRQYDVAVEGRPDKLSATIKPAGDTTKTDIKLSIINNSVNLRWSAKADSSKNNFLAGIINNNAWNGSGYDAYGNTVAWNMVASSPYIEKPDTAKPKKKKDLIDTSVLYPFVGYGFTTMPKQEDVLIKNATVWTNEADGILQNTDVLIKGGKIAAVGKNLSAAGAKQIDATGMYLSPGIIDEHSHIAATGGINECSQSVTAEVRVGDVIDPEDIQIYRQLSDGVTSSHILHGSCNTIGGQTQLIKLRWGKDAEEMKFENWDGFIKFALGENVKRSYSPTNSRFPNTRMGVEQVLTDAFIRAEDYEKQGAGKRKDLELDALVEILNAKRFITCHSYVQSEINMLMHVADSFHFKVNTFTHILEGYKVADKLKAHGAYASTFSDWWAYKAEVQDAIPYNAALMTDVGLTVAINSDDAEMARHLNQEAAKTIKYGGITPEQAFKMCTLNPAIMLHVADRVGSIKVGKDADLVLWNDNPLSVYATAQKTFVDGIEYYDRQRDSTMRIYIANERNRLIQKMLTAKKEGAKTQPATRTFDQINECEEDRVGAMVGGF</sequence>
<feature type="signal peptide" evidence="1">
    <location>
        <begin position="1"/>
        <end position="19"/>
    </location>
</feature>
<dbReference type="EMBL" id="FOXQ01000018">
    <property type="protein sequence ID" value="SFQ53324.1"/>
    <property type="molecule type" value="Genomic_DNA"/>
</dbReference>
<evidence type="ECO:0000259" key="2">
    <source>
        <dbReference type="Pfam" id="PF01979"/>
    </source>
</evidence>
<dbReference type="Proteomes" id="UP000199031">
    <property type="component" value="Unassembled WGS sequence"/>
</dbReference>
<reference evidence="3 4" key="1">
    <citation type="submission" date="2016-10" db="EMBL/GenBank/DDBJ databases">
        <authorList>
            <person name="de Groot N.N."/>
        </authorList>
    </citation>
    <scope>NUCLEOTIDE SEQUENCE [LARGE SCALE GENOMIC DNA]</scope>
    <source>
        <strain evidence="3 4">DSM 28286</strain>
    </source>
</reference>
<dbReference type="PANTHER" id="PTHR43135:SF3">
    <property type="entry name" value="ALPHA-D-RIBOSE 1-METHYLPHOSPHONATE 5-TRIPHOSPHATE DIPHOSPHATASE"/>
    <property type="match status" value="1"/>
</dbReference>
<organism evidence="3 4">
    <name type="scientific">Parafilimonas terrae</name>
    <dbReference type="NCBI Taxonomy" id="1465490"/>
    <lineage>
        <taxon>Bacteria</taxon>
        <taxon>Pseudomonadati</taxon>
        <taxon>Bacteroidota</taxon>
        <taxon>Chitinophagia</taxon>
        <taxon>Chitinophagales</taxon>
        <taxon>Chitinophagaceae</taxon>
        <taxon>Parafilimonas</taxon>
    </lineage>
</organism>
<dbReference type="Gene3D" id="3.20.20.140">
    <property type="entry name" value="Metal-dependent hydrolases"/>
    <property type="match status" value="2"/>
</dbReference>
<keyword evidence="4" id="KW-1185">Reference proteome</keyword>
<dbReference type="AlphaFoldDB" id="A0A1I5ZA57"/>
<evidence type="ECO:0000256" key="1">
    <source>
        <dbReference type="SAM" id="SignalP"/>
    </source>
</evidence>
<dbReference type="STRING" id="1465490.SAMN05444277_11833"/>
<dbReference type="OrthoDB" id="9802793at2"/>
<keyword evidence="1" id="KW-0732">Signal</keyword>
<dbReference type="SUPFAM" id="SSF51556">
    <property type="entry name" value="Metallo-dependent hydrolases"/>
    <property type="match status" value="1"/>
</dbReference>
<dbReference type="InterPro" id="IPR051781">
    <property type="entry name" value="Metallo-dep_Hydrolase"/>
</dbReference>
<dbReference type="Gene3D" id="2.30.40.10">
    <property type="entry name" value="Urease, subunit C, domain 1"/>
    <property type="match status" value="2"/>
</dbReference>
<dbReference type="GO" id="GO:0016810">
    <property type="term" value="F:hydrolase activity, acting on carbon-nitrogen (but not peptide) bonds"/>
    <property type="evidence" value="ECO:0007669"/>
    <property type="project" value="InterPro"/>
</dbReference>
<dbReference type="PANTHER" id="PTHR43135">
    <property type="entry name" value="ALPHA-D-RIBOSE 1-METHYLPHOSPHONATE 5-TRIPHOSPHATE DIPHOSPHATASE"/>
    <property type="match status" value="1"/>
</dbReference>
<evidence type="ECO:0000313" key="4">
    <source>
        <dbReference type="Proteomes" id="UP000199031"/>
    </source>
</evidence>
<proteinExistence type="predicted"/>
<protein>
    <submittedName>
        <fullName evidence="3">Imidazolonepropionase</fullName>
    </submittedName>
</protein>
<name>A0A1I5ZA57_9BACT</name>
<accession>A0A1I5ZA57</accession>
<dbReference type="InterPro" id="IPR006680">
    <property type="entry name" value="Amidohydro-rel"/>
</dbReference>
<dbReference type="InterPro" id="IPR032466">
    <property type="entry name" value="Metal_Hydrolase"/>
</dbReference>
<gene>
    <name evidence="3" type="ORF">SAMN05444277_11833</name>
</gene>
<dbReference type="InterPro" id="IPR011059">
    <property type="entry name" value="Metal-dep_hydrolase_composite"/>
</dbReference>
<dbReference type="SUPFAM" id="SSF51338">
    <property type="entry name" value="Composite domain of metallo-dependent hydrolases"/>
    <property type="match status" value="2"/>
</dbReference>
<feature type="domain" description="Amidohydrolase-related" evidence="2">
    <location>
        <begin position="352"/>
        <end position="411"/>
    </location>
</feature>
<evidence type="ECO:0000313" key="3">
    <source>
        <dbReference type="EMBL" id="SFQ53324.1"/>
    </source>
</evidence>
<feature type="domain" description="Amidohydrolase-related" evidence="2">
    <location>
        <begin position="851"/>
        <end position="935"/>
    </location>
</feature>
<feature type="chain" id="PRO_5011538941" evidence="1">
    <location>
        <begin position="20"/>
        <end position="1003"/>
    </location>
</feature>
<dbReference type="RefSeq" id="WP_090662942.1">
    <property type="nucleotide sequence ID" value="NZ_FOXQ01000018.1"/>
</dbReference>
<dbReference type="Pfam" id="PF01979">
    <property type="entry name" value="Amidohydro_1"/>
    <property type="match status" value="2"/>
</dbReference>